<sequence length="712" mass="78298">MGITHSTARYLAPASFLFDFAAQQYGIFSSPNMQDIHYQNLAAFSPAPAAIGGFFFPQQFIQLAWLWKLWGAKGTGGEIQEMVNYAPYYALGNVCIGTWMFFWNSNNLATSNIFVWINTLSQLYYISTQLAPLNTRSTNSILTHIVAKTFAGIGVLDLLHNTSAAYYVGVPPNTLVKVATGLGFAALASASDWIFGGCLVWDLAGLAAGQGIMDGKGWGQLLGAYAVGTAAIVGAKNWIKPPYVSMEDEYQAVGTDEVNDSVYQSQKLKISDEFAKSGEQGTGDLNRNDNELHNVLKRQQVERVSYMSSNAVEELQSAVGKCDEIIYEVARAVLVAHERLPSVPIIDGLLVISIQERARWPLFQMRLPALIPQLSGAKMDIVLHLLVQQIRCERSGQIPCGIFTALNPEQREVIIAQLWYQQNQRHNESQLSNFGAPFSRNSQILQDLTEEAMSPSGSEWSEEEAEVPHQRGRSIFKRIAKRLSRTSSRPESRASSTRSPHIREHRQLASPVALDRGLNRSYSSSTKSSSDHSAGSARSWSSSSSRPTSRPSNSPAPERPRLLAITNPHPLAQAGRGSASSSWQHGPTMSAKRGIELEWAAVKSKEEEGEWERGTEVEERRLGKQLLLAQLESKAAMQNRNILGPSVTVEMLVSRWTTVPRRNAGVGPVQDSVAGPSGHERLSFGKGSRVMAVRRAETASQRSSQMDTEVAY</sequence>
<proteinExistence type="predicted"/>
<dbReference type="OrthoDB" id="2332199at2759"/>
<feature type="compositionally biased region" description="Basic residues" evidence="1">
    <location>
        <begin position="470"/>
        <end position="484"/>
    </location>
</feature>
<keyword evidence="3" id="KW-1185">Reference proteome</keyword>
<protein>
    <submittedName>
        <fullName evidence="2">Uncharacterized protein</fullName>
    </submittedName>
</protein>
<reference evidence="2 3" key="1">
    <citation type="submission" date="2019-07" db="EMBL/GenBank/DDBJ databases">
        <title>Finished genome of Venturia effusa.</title>
        <authorList>
            <person name="Young C.A."/>
            <person name="Cox M.P."/>
            <person name="Ganley A.R.D."/>
            <person name="David W.J."/>
        </authorList>
    </citation>
    <scope>NUCLEOTIDE SEQUENCE [LARGE SCALE GENOMIC DNA]</scope>
    <source>
        <strain evidence="3">albino</strain>
    </source>
</reference>
<accession>A0A517LK05</accession>
<evidence type="ECO:0000256" key="1">
    <source>
        <dbReference type="SAM" id="MobiDB-lite"/>
    </source>
</evidence>
<name>A0A517LK05_9PEZI</name>
<gene>
    <name evidence="2" type="ORF">FKW77_004219</name>
</gene>
<feature type="compositionally biased region" description="Low complexity" evidence="1">
    <location>
        <begin position="520"/>
        <end position="556"/>
    </location>
</feature>
<evidence type="ECO:0000313" key="3">
    <source>
        <dbReference type="Proteomes" id="UP000316270"/>
    </source>
</evidence>
<dbReference type="AlphaFoldDB" id="A0A517LK05"/>
<dbReference type="EMBL" id="CP042198">
    <property type="protein sequence ID" value="QDS75981.1"/>
    <property type="molecule type" value="Genomic_DNA"/>
</dbReference>
<feature type="compositionally biased region" description="Polar residues" evidence="1">
    <location>
        <begin position="485"/>
        <end position="499"/>
    </location>
</feature>
<dbReference type="Proteomes" id="UP000316270">
    <property type="component" value="Chromosome 14"/>
</dbReference>
<organism evidence="2 3">
    <name type="scientific">Venturia effusa</name>
    <dbReference type="NCBI Taxonomy" id="50376"/>
    <lineage>
        <taxon>Eukaryota</taxon>
        <taxon>Fungi</taxon>
        <taxon>Dikarya</taxon>
        <taxon>Ascomycota</taxon>
        <taxon>Pezizomycotina</taxon>
        <taxon>Dothideomycetes</taxon>
        <taxon>Pleosporomycetidae</taxon>
        <taxon>Venturiales</taxon>
        <taxon>Venturiaceae</taxon>
        <taxon>Venturia</taxon>
    </lineage>
</organism>
<evidence type="ECO:0000313" key="2">
    <source>
        <dbReference type="EMBL" id="QDS75981.1"/>
    </source>
</evidence>
<feature type="region of interest" description="Disordered" evidence="1">
    <location>
        <begin position="450"/>
        <end position="561"/>
    </location>
</feature>